<keyword evidence="8 10" id="KW-0862">Zinc</keyword>
<evidence type="ECO:0000256" key="4">
    <source>
        <dbReference type="ARBA" id="ARBA00022722"/>
    </source>
</evidence>
<evidence type="ECO:0000313" key="12">
    <source>
        <dbReference type="EMBL" id="TXL67916.1"/>
    </source>
</evidence>
<keyword evidence="6 10" id="KW-0255">Endonuclease</keyword>
<evidence type="ECO:0000256" key="9">
    <source>
        <dbReference type="ARBA" id="ARBA00057812"/>
    </source>
</evidence>
<dbReference type="GO" id="GO:0008270">
    <property type="term" value="F:zinc ion binding"/>
    <property type="evidence" value="ECO:0007669"/>
    <property type="project" value="UniProtKB-UniRule"/>
</dbReference>
<evidence type="ECO:0000256" key="7">
    <source>
        <dbReference type="ARBA" id="ARBA00022801"/>
    </source>
</evidence>
<dbReference type="PANTHER" id="PTHR46018">
    <property type="entry name" value="ZINC PHOSPHODIESTERASE ELAC PROTEIN 1"/>
    <property type="match status" value="1"/>
</dbReference>
<dbReference type="EC" id="3.1.26.11" evidence="2 10"/>
<organism evidence="12 13">
    <name type="scientific">Cerasibacillus terrae</name>
    <dbReference type="NCBI Taxonomy" id="2498845"/>
    <lineage>
        <taxon>Bacteria</taxon>
        <taxon>Bacillati</taxon>
        <taxon>Bacillota</taxon>
        <taxon>Bacilli</taxon>
        <taxon>Bacillales</taxon>
        <taxon>Bacillaceae</taxon>
        <taxon>Cerasibacillus</taxon>
    </lineage>
</organism>
<comment type="subunit">
    <text evidence="1 10">Homodimer.</text>
</comment>
<evidence type="ECO:0000256" key="2">
    <source>
        <dbReference type="ARBA" id="ARBA00012477"/>
    </source>
</evidence>
<evidence type="ECO:0000256" key="5">
    <source>
        <dbReference type="ARBA" id="ARBA00022723"/>
    </source>
</evidence>
<feature type="binding site" evidence="10">
    <location>
        <position position="140"/>
    </location>
    <ligand>
        <name>Zn(2+)</name>
        <dbReference type="ChEBI" id="CHEBI:29105"/>
        <label>1</label>
        <note>catalytic</note>
    </ligand>
</feature>
<dbReference type="Pfam" id="PF23023">
    <property type="entry name" value="Anti-Pycsar_Apyc1"/>
    <property type="match status" value="1"/>
</dbReference>
<dbReference type="PANTHER" id="PTHR46018:SF2">
    <property type="entry name" value="ZINC PHOSPHODIESTERASE ELAC PROTEIN 1"/>
    <property type="match status" value="1"/>
</dbReference>
<dbReference type="SMART" id="SM00849">
    <property type="entry name" value="Lactamase_B"/>
    <property type="match status" value="1"/>
</dbReference>
<evidence type="ECO:0000256" key="8">
    <source>
        <dbReference type="ARBA" id="ARBA00022833"/>
    </source>
</evidence>
<evidence type="ECO:0000259" key="11">
    <source>
        <dbReference type="SMART" id="SM00849"/>
    </source>
</evidence>
<dbReference type="GO" id="GO:0042802">
    <property type="term" value="F:identical protein binding"/>
    <property type="evidence" value="ECO:0007669"/>
    <property type="project" value="UniProtKB-ARBA"/>
</dbReference>
<dbReference type="OrthoDB" id="9800940at2"/>
<dbReference type="AlphaFoldDB" id="A0A5C8P422"/>
<feature type="binding site" evidence="10">
    <location>
        <position position="68"/>
    </location>
    <ligand>
        <name>Zn(2+)</name>
        <dbReference type="ChEBI" id="CHEBI:29105"/>
        <label>2</label>
        <note>catalytic</note>
    </ligand>
</feature>
<feature type="binding site" evidence="10">
    <location>
        <position position="211"/>
    </location>
    <ligand>
        <name>Zn(2+)</name>
        <dbReference type="ChEBI" id="CHEBI:29105"/>
        <label>2</label>
        <note>catalytic</note>
    </ligand>
</feature>
<feature type="binding site" evidence="10">
    <location>
        <position position="67"/>
    </location>
    <ligand>
        <name>Zn(2+)</name>
        <dbReference type="ChEBI" id="CHEBI:29105"/>
        <label>2</label>
        <note>catalytic</note>
    </ligand>
</feature>
<evidence type="ECO:0000313" key="13">
    <source>
        <dbReference type="Proteomes" id="UP000321574"/>
    </source>
</evidence>
<dbReference type="HAMAP" id="MF_01818">
    <property type="entry name" value="RNase_Z_BN"/>
    <property type="match status" value="1"/>
</dbReference>
<dbReference type="NCBIfam" id="NF000801">
    <property type="entry name" value="PRK00055.1-3"/>
    <property type="match status" value="1"/>
</dbReference>
<gene>
    <name evidence="10 12" type="primary">rnz</name>
    <name evidence="12" type="ORF">FHP05_02525</name>
</gene>
<evidence type="ECO:0000256" key="10">
    <source>
        <dbReference type="HAMAP-Rule" id="MF_01818"/>
    </source>
</evidence>
<keyword evidence="13" id="KW-1185">Reference proteome</keyword>
<sequence length="305" mass="34433">MKLTFLGTGAGMPSKERNVSSIALSLLQEANSVWLFDCGEATQHQILYTSIKPRKINKIFVTHLHGDHIFGLPGFLSSRSFQGGNQPLTIYGPTGIKEYIETSLELSATHLTYPLIIEELKEGKIAESENFEMYCKKLNHGIPSFGFRIVEKDRPGKLQVDKLIKMGIPPGPIYKQIKENETYTLPNGEVIFRKDFLGPTKHGRIISILGDTKSTEKNQKFVQGSDVLVHEATFNKENKELAEKYYHSTTEQAALLAKNSAVRKLILTHISSRYQSIDYPILLEEAKDIFHNTILAEDFFETTIE</sequence>
<dbReference type="GO" id="GO:0042781">
    <property type="term" value="F:3'-tRNA processing endoribonuclease activity"/>
    <property type="evidence" value="ECO:0007669"/>
    <property type="project" value="UniProtKB-UniRule"/>
</dbReference>
<evidence type="ECO:0000256" key="1">
    <source>
        <dbReference type="ARBA" id="ARBA00011738"/>
    </source>
</evidence>
<dbReference type="RefSeq" id="WP_147665653.1">
    <property type="nucleotide sequence ID" value="NZ_VDUW01000001.1"/>
</dbReference>
<feature type="binding site" evidence="10">
    <location>
        <position position="63"/>
    </location>
    <ligand>
        <name>Zn(2+)</name>
        <dbReference type="ChEBI" id="CHEBI:29105"/>
        <label>1</label>
        <note>catalytic</note>
    </ligand>
</feature>
<comment type="function">
    <text evidence="9 10">Zinc phosphodiesterase, which displays some tRNA 3'-processing endonuclease activity. Probably involved in tRNA maturation, by removing a 3'-trailer from precursor tRNA.</text>
</comment>
<dbReference type="Proteomes" id="UP000321574">
    <property type="component" value="Unassembled WGS sequence"/>
</dbReference>
<name>A0A5C8P422_9BACI</name>
<comment type="catalytic activity">
    <reaction evidence="10">
        <text>Endonucleolytic cleavage of RNA, removing extra 3' nucleotides from tRNA precursor, generating 3' termini of tRNAs. A 3'-hydroxy group is left at the tRNA terminus and a 5'-phosphoryl group is left at the trailer molecule.</text>
        <dbReference type="EC" id="3.1.26.11"/>
    </reaction>
</comment>
<comment type="caution">
    <text evidence="12">The sequence shown here is derived from an EMBL/GenBank/DDBJ whole genome shotgun (WGS) entry which is preliminary data.</text>
</comment>
<dbReference type="Gene3D" id="3.60.15.10">
    <property type="entry name" value="Ribonuclease Z/Hydroxyacylglutathione hydrolase-like"/>
    <property type="match status" value="1"/>
</dbReference>
<keyword evidence="7 10" id="KW-0378">Hydrolase</keyword>
<comment type="cofactor">
    <cofactor evidence="10">
        <name>Zn(2+)</name>
        <dbReference type="ChEBI" id="CHEBI:29105"/>
    </cofactor>
    <text evidence="10">Binds 2 Zn(2+) ions.</text>
</comment>
<dbReference type="InterPro" id="IPR013471">
    <property type="entry name" value="RNase_Z/BN"/>
</dbReference>
<dbReference type="FunFam" id="3.60.15.10:FF:000002">
    <property type="entry name" value="Ribonuclease Z"/>
    <property type="match status" value="1"/>
</dbReference>
<dbReference type="EMBL" id="VDUW01000001">
    <property type="protein sequence ID" value="TXL67916.1"/>
    <property type="molecule type" value="Genomic_DNA"/>
</dbReference>
<comment type="similarity">
    <text evidence="10">Belongs to the RNase Z family.</text>
</comment>
<accession>A0A5C8P422</accession>
<protein>
    <recommendedName>
        <fullName evidence="2 10">Ribonuclease Z</fullName>
        <shortName evidence="10">RNase Z</shortName>
        <ecNumber evidence="2 10">3.1.26.11</ecNumber>
    </recommendedName>
    <alternativeName>
        <fullName evidence="10">tRNA 3 endonuclease</fullName>
    </alternativeName>
    <alternativeName>
        <fullName evidence="10">tRNase Z</fullName>
    </alternativeName>
</protein>
<dbReference type="InterPro" id="IPR036866">
    <property type="entry name" value="RibonucZ/Hydroxyglut_hydro"/>
</dbReference>
<dbReference type="SUPFAM" id="SSF56281">
    <property type="entry name" value="Metallo-hydrolase/oxidoreductase"/>
    <property type="match status" value="1"/>
</dbReference>
<proteinExistence type="inferred from homology"/>
<feature type="binding site" evidence="10">
    <location>
        <position position="211"/>
    </location>
    <ligand>
        <name>Zn(2+)</name>
        <dbReference type="ChEBI" id="CHEBI:29105"/>
        <label>1</label>
        <note>catalytic</note>
    </ligand>
</feature>
<keyword evidence="5 10" id="KW-0479">Metal-binding</keyword>
<keyword evidence="3 10" id="KW-0819">tRNA processing</keyword>
<evidence type="ECO:0000256" key="6">
    <source>
        <dbReference type="ARBA" id="ARBA00022759"/>
    </source>
</evidence>
<keyword evidence="4 10" id="KW-0540">Nuclease</keyword>
<evidence type="ECO:0000256" key="3">
    <source>
        <dbReference type="ARBA" id="ARBA00022694"/>
    </source>
</evidence>
<feature type="binding site" evidence="10">
    <location>
        <position position="65"/>
    </location>
    <ligand>
        <name>Zn(2+)</name>
        <dbReference type="ChEBI" id="CHEBI:29105"/>
        <label>1</label>
        <note>catalytic</note>
    </ligand>
</feature>
<dbReference type="InterPro" id="IPR001279">
    <property type="entry name" value="Metallo-B-lactamas"/>
</dbReference>
<dbReference type="NCBIfam" id="TIGR02651">
    <property type="entry name" value="RNase_Z"/>
    <property type="match status" value="1"/>
</dbReference>
<reference evidence="12 13" key="1">
    <citation type="submission" date="2019-06" db="EMBL/GenBank/DDBJ databases">
        <title>Cerasibacillus sp. nov., isolated from maize field.</title>
        <authorList>
            <person name="Lin S.-Y."/>
            <person name="Tsai C.-F."/>
            <person name="Young C.-C."/>
        </authorList>
    </citation>
    <scope>NUCLEOTIDE SEQUENCE [LARGE SCALE GENOMIC DNA]</scope>
    <source>
        <strain evidence="12 13">CC-CFT480</strain>
    </source>
</reference>
<feature type="domain" description="Metallo-beta-lactamase" evidence="11">
    <location>
        <begin position="21"/>
        <end position="202"/>
    </location>
</feature>
<feature type="binding site" evidence="10">
    <location>
        <position position="269"/>
    </location>
    <ligand>
        <name>Zn(2+)</name>
        <dbReference type="ChEBI" id="CHEBI:29105"/>
        <label>2</label>
        <note>catalytic</note>
    </ligand>
</feature>
<feature type="active site" description="Proton acceptor" evidence="10">
    <location>
        <position position="67"/>
    </location>
</feature>
<dbReference type="CDD" id="cd07717">
    <property type="entry name" value="RNaseZ_ZiPD-like_MBL-fold"/>
    <property type="match status" value="1"/>
</dbReference>